<dbReference type="PANTHER" id="PTHR36443">
    <property type="entry name" value="BSR5223 PROTEIN"/>
    <property type="match status" value="1"/>
</dbReference>
<sequence length="67" mass="7295">MGNTLIMIGLGLICAGVAYKFGLLGWFGHLPGDISYKGENSFVFIPITSMLLVSVLLSVVFWIIGRF</sequence>
<evidence type="ECO:0008006" key="3">
    <source>
        <dbReference type="Google" id="ProtNLM"/>
    </source>
</evidence>
<keyword evidence="1" id="KW-1133">Transmembrane helix</keyword>
<accession>A0A1W1C2J1</accession>
<proteinExistence type="predicted"/>
<name>A0A1W1C2J1_9ZZZZ</name>
<evidence type="ECO:0000313" key="2">
    <source>
        <dbReference type="EMBL" id="SFV59955.1"/>
    </source>
</evidence>
<dbReference type="PANTHER" id="PTHR36443:SF1">
    <property type="entry name" value="BSR5223 PROTEIN"/>
    <property type="match status" value="1"/>
</dbReference>
<keyword evidence="1" id="KW-0812">Transmembrane</keyword>
<dbReference type="AlphaFoldDB" id="A0A1W1C2J1"/>
<dbReference type="EMBL" id="FPHL01000021">
    <property type="protein sequence ID" value="SFV59955.1"/>
    <property type="molecule type" value="Genomic_DNA"/>
</dbReference>
<reference evidence="2" key="1">
    <citation type="submission" date="2016-10" db="EMBL/GenBank/DDBJ databases">
        <authorList>
            <person name="de Groot N.N."/>
        </authorList>
    </citation>
    <scope>NUCLEOTIDE SEQUENCE</scope>
</reference>
<protein>
    <recommendedName>
        <fullName evidence="3">DUF2905 domain-containing protein</fullName>
    </recommendedName>
</protein>
<dbReference type="Pfam" id="PF11146">
    <property type="entry name" value="DUF2905"/>
    <property type="match status" value="1"/>
</dbReference>
<organism evidence="2">
    <name type="scientific">hydrothermal vent metagenome</name>
    <dbReference type="NCBI Taxonomy" id="652676"/>
    <lineage>
        <taxon>unclassified sequences</taxon>
        <taxon>metagenomes</taxon>
        <taxon>ecological metagenomes</taxon>
    </lineage>
</organism>
<gene>
    <name evidence="2" type="ORF">MNB_SV-10-46</name>
</gene>
<evidence type="ECO:0000256" key="1">
    <source>
        <dbReference type="SAM" id="Phobius"/>
    </source>
</evidence>
<feature type="transmembrane region" description="Helical" evidence="1">
    <location>
        <begin position="42"/>
        <end position="64"/>
    </location>
</feature>
<dbReference type="InterPro" id="IPR021320">
    <property type="entry name" value="DUF2905"/>
</dbReference>
<keyword evidence="1" id="KW-0472">Membrane</keyword>